<proteinExistence type="predicted"/>
<dbReference type="PANTHER" id="PTHR33710">
    <property type="entry name" value="BNAC02G09200D PROTEIN"/>
    <property type="match status" value="1"/>
</dbReference>
<dbReference type="EMBL" id="JANJYJ010000003">
    <property type="protein sequence ID" value="KAK3222312.1"/>
    <property type="molecule type" value="Genomic_DNA"/>
</dbReference>
<name>A0AAE0ARL8_9ROSI</name>
<organism evidence="1 2">
    <name type="scientific">Dipteronia sinensis</name>
    <dbReference type="NCBI Taxonomy" id="43782"/>
    <lineage>
        <taxon>Eukaryota</taxon>
        <taxon>Viridiplantae</taxon>
        <taxon>Streptophyta</taxon>
        <taxon>Embryophyta</taxon>
        <taxon>Tracheophyta</taxon>
        <taxon>Spermatophyta</taxon>
        <taxon>Magnoliopsida</taxon>
        <taxon>eudicotyledons</taxon>
        <taxon>Gunneridae</taxon>
        <taxon>Pentapetalae</taxon>
        <taxon>rosids</taxon>
        <taxon>malvids</taxon>
        <taxon>Sapindales</taxon>
        <taxon>Sapindaceae</taxon>
        <taxon>Hippocastanoideae</taxon>
        <taxon>Acereae</taxon>
        <taxon>Dipteronia</taxon>
    </lineage>
</organism>
<accession>A0AAE0ARL8</accession>
<comment type="caution">
    <text evidence="1">The sequence shown here is derived from an EMBL/GenBank/DDBJ whole genome shotgun (WGS) entry which is preliminary data.</text>
</comment>
<protein>
    <recommendedName>
        <fullName evidence="3">Reverse transcriptase</fullName>
    </recommendedName>
</protein>
<dbReference type="Gene3D" id="3.60.10.10">
    <property type="entry name" value="Endonuclease/exonuclease/phosphatase"/>
    <property type="match status" value="1"/>
</dbReference>
<dbReference type="Proteomes" id="UP001281410">
    <property type="component" value="Unassembled WGS sequence"/>
</dbReference>
<dbReference type="InterPro" id="IPR036691">
    <property type="entry name" value="Endo/exonu/phosph_ase_sf"/>
</dbReference>
<evidence type="ECO:0008006" key="3">
    <source>
        <dbReference type="Google" id="ProtNLM"/>
    </source>
</evidence>
<dbReference type="PANTHER" id="PTHR33710:SF64">
    <property type="entry name" value="ENDONUCLEASE_EXONUCLEASE_PHOSPHATASE DOMAIN-CONTAINING PROTEIN"/>
    <property type="match status" value="1"/>
</dbReference>
<dbReference type="SUPFAM" id="SSF56219">
    <property type="entry name" value="DNase I-like"/>
    <property type="match status" value="1"/>
</dbReference>
<sequence length="110" mass="12966">MRNFKAFMDYAKVVDLLMHGMSFTWTNNRDNASWARLDRFLCDPLFLFWFSALVQKGLYKSLSDHNPVMIGEPGEDWGPRPFCFLNGWFEDKGIMEGVRDSWKNRKGAYQ</sequence>
<gene>
    <name evidence="1" type="ORF">Dsin_009337</name>
</gene>
<keyword evidence="2" id="KW-1185">Reference proteome</keyword>
<evidence type="ECO:0000313" key="1">
    <source>
        <dbReference type="EMBL" id="KAK3222312.1"/>
    </source>
</evidence>
<dbReference type="AlphaFoldDB" id="A0AAE0ARL8"/>
<reference evidence="1" key="1">
    <citation type="journal article" date="2023" name="Plant J.">
        <title>Genome sequences and population genomics provide insights into the demographic history, inbreeding, and mutation load of two 'living fossil' tree species of Dipteronia.</title>
        <authorList>
            <person name="Feng Y."/>
            <person name="Comes H.P."/>
            <person name="Chen J."/>
            <person name="Zhu S."/>
            <person name="Lu R."/>
            <person name="Zhang X."/>
            <person name="Li P."/>
            <person name="Qiu J."/>
            <person name="Olsen K.M."/>
            <person name="Qiu Y."/>
        </authorList>
    </citation>
    <scope>NUCLEOTIDE SEQUENCE</scope>
    <source>
        <strain evidence="1">NBL</strain>
    </source>
</reference>
<evidence type="ECO:0000313" key="2">
    <source>
        <dbReference type="Proteomes" id="UP001281410"/>
    </source>
</evidence>